<evidence type="ECO:0000313" key="9">
    <source>
        <dbReference type="Proteomes" id="UP000289859"/>
    </source>
</evidence>
<dbReference type="GO" id="GO:0045493">
    <property type="term" value="P:xylan catabolic process"/>
    <property type="evidence" value="ECO:0007669"/>
    <property type="project" value="UniProtKB-KW"/>
</dbReference>
<dbReference type="PANTHER" id="PTHR43772">
    <property type="entry name" value="ENDO-1,4-BETA-XYLANASE"/>
    <property type="match status" value="1"/>
</dbReference>
<feature type="site" description="Important for catalytic activity, responsible for pKa modulation of the active site Glu and correct orientation of both the proton donor and substrate" evidence="6">
    <location>
        <position position="183"/>
    </location>
</feature>
<dbReference type="Proteomes" id="UP000289859">
    <property type="component" value="Unassembled WGS sequence"/>
</dbReference>
<keyword evidence="2" id="KW-0624">Polysaccharide degradation</keyword>
<dbReference type="InterPro" id="IPR006710">
    <property type="entry name" value="Glyco_hydro_43"/>
</dbReference>
<dbReference type="InterPro" id="IPR023296">
    <property type="entry name" value="Glyco_hydro_beta-prop_sf"/>
</dbReference>
<evidence type="ECO:0000256" key="3">
    <source>
        <dbReference type="ARBA" id="ARBA00022801"/>
    </source>
</evidence>
<dbReference type="Gene3D" id="2.115.10.20">
    <property type="entry name" value="Glycosyl hydrolase domain, family 43"/>
    <property type="match status" value="1"/>
</dbReference>
<sequence length="338" mass="38630">MKNLFFSIVVFGMLFSISEPILAQQDDVEVVRGDALFEKLEASYNNPIVTDKYTADPAALVHDDRVYIYAGHDQAPDDQERYIMDEWLLYSSGDMINWKEHPVPLKPTDFVWAIHSAWAAEVVEKDGKFYWFVTVEHNDSKPGKAIGVAVADSPEGPWKDALGEALITNDMTTQTDISWDDIDPTVFIDDDGTPYLYWGNQVCKYVKLKGNMIEMDGPIHTIDLPKFTEAPYIHKRGDWYYLSYAYDFPEKTAYAMSKSITGTWEYKGILNEVAGNSNTNHQSIIEFEGKWYFIYHNGSIPTHGSSFHRSVCIDRLYYNEDGTIKRIVMTSEGIQSEN</sequence>
<accession>A0A4Q0P5D7</accession>
<proteinExistence type="inferred from homology"/>
<dbReference type="AlphaFoldDB" id="A0A4Q0P5D7"/>
<reference evidence="8 9" key="1">
    <citation type="submission" date="2018-07" db="EMBL/GenBank/DDBJ databases">
        <title>Leeuwenhoekiella genomics.</title>
        <authorList>
            <person name="Tahon G."/>
            <person name="Willems A."/>
        </authorList>
    </citation>
    <scope>NUCLEOTIDE SEQUENCE [LARGE SCALE GENOMIC DNA]</scope>
    <source>
        <strain evidence="8 9">LMG 29608</strain>
    </source>
</reference>
<dbReference type="InterPro" id="IPR052176">
    <property type="entry name" value="Glycosyl_Hydrlase_43_Enz"/>
</dbReference>
<keyword evidence="9" id="KW-1185">Reference proteome</keyword>
<evidence type="ECO:0000256" key="7">
    <source>
        <dbReference type="RuleBase" id="RU361187"/>
    </source>
</evidence>
<keyword evidence="3 7" id="KW-0378">Hydrolase</keyword>
<gene>
    <name evidence="8" type="ORF">DSM02_2223</name>
</gene>
<dbReference type="OrthoDB" id="9763933at2"/>
<evidence type="ECO:0000256" key="4">
    <source>
        <dbReference type="ARBA" id="ARBA00023277"/>
    </source>
</evidence>
<evidence type="ECO:0000256" key="2">
    <source>
        <dbReference type="ARBA" id="ARBA00022651"/>
    </source>
</evidence>
<name>A0A4Q0P5D7_9FLAO</name>
<dbReference type="EMBL" id="QOVK01000008">
    <property type="protein sequence ID" value="RXG21368.1"/>
    <property type="molecule type" value="Genomic_DNA"/>
</dbReference>
<evidence type="ECO:0000256" key="1">
    <source>
        <dbReference type="ARBA" id="ARBA00009865"/>
    </source>
</evidence>
<keyword evidence="2" id="KW-0858">Xylan degradation</keyword>
<dbReference type="CDD" id="cd18618">
    <property type="entry name" value="GH43_Xsa43E-like"/>
    <property type="match status" value="1"/>
</dbReference>
<comment type="caution">
    <text evidence="8">The sequence shown here is derived from an EMBL/GenBank/DDBJ whole genome shotgun (WGS) entry which is preliminary data.</text>
</comment>
<dbReference type="Pfam" id="PF04616">
    <property type="entry name" value="Glyco_hydro_43"/>
    <property type="match status" value="1"/>
</dbReference>
<keyword evidence="5 7" id="KW-0326">Glycosidase</keyword>
<organism evidence="8 9">
    <name type="scientific">Leeuwenhoekiella polynyae</name>
    <dbReference type="NCBI Taxonomy" id="1550906"/>
    <lineage>
        <taxon>Bacteria</taxon>
        <taxon>Pseudomonadati</taxon>
        <taxon>Bacteroidota</taxon>
        <taxon>Flavobacteriia</taxon>
        <taxon>Flavobacteriales</taxon>
        <taxon>Flavobacteriaceae</taxon>
        <taxon>Leeuwenhoekiella</taxon>
    </lineage>
</organism>
<comment type="similarity">
    <text evidence="1 7">Belongs to the glycosyl hydrolase 43 family.</text>
</comment>
<dbReference type="RefSeq" id="WP_128765659.1">
    <property type="nucleotide sequence ID" value="NZ_JBHUOO010000025.1"/>
</dbReference>
<dbReference type="SUPFAM" id="SSF75005">
    <property type="entry name" value="Arabinanase/levansucrase/invertase"/>
    <property type="match status" value="1"/>
</dbReference>
<protein>
    <submittedName>
        <fullName evidence="8">Glycosyl hydrolase family 43</fullName>
    </submittedName>
</protein>
<keyword evidence="4" id="KW-0119">Carbohydrate metabolism</keyword>
<evidence type="ECO:0000256" key="6">
    <source>
        <dbReference type="PIRSR" id="PIRSR606710-2"/>
    </source>
</evidence>
<dbReference type="PANTHER" id="PTHR43772:SF2">
    <property type="entry name" value="PUTATIVE (AFU_ORTHOLOGUE AFUA_2G04480)-RELATED"/>
    <property type="match status" value="1"/>
</dbReference>
<evidence type="ECO:0000313" key="8">
    <source>
        <dbReference type="EMBL" id="RXG21368.1"/>
    </source>
</evidence>
<dbReference type="GO" id="GO:0004553">
    <property type="term" value="F:hydrolase activity, hydrolyzing O-glycosyl compounds"/>
    <property type="evidence" value="ECO:0007669"/>
    <property type="project" value="InterPro"/>
</dbReference>
<evidence type="ECO:0000256" key="5">
    <source>
        <dbReference type="ARBA" id="ARBA00023295"/>
    </source>
</evidence>